<dbReference type="RefSeq" id="XP_026577079.1">
    <property type="nucleotide sequence ID" value="XM_026721294.1"/>
</dbReference>
<dbReference type="OrthoDB" id="8822248at2759"/>
<evidence type="ECO:0000313" key="4">
    <source>
        <dbReference type="Proteomes" id="UP000472273"/>
    </source>
</evidence>
<protein>
    <submittedName>
        <fullName evidence="3">Immunoglobulin superfamily member 5</fullName>
    </submittedName>
</protein>
<dbReference type="InterPro" id="IPR003599">
    <property type="entry name" value="Ig_sub"/>
</dbReference>
<dbReference type="SMART" id="SM00409">
    <property type="entry name" value="IG"/>
    <property type="match status" value="1"/>
</dbReference>
<reference evidence="3" key="1">
    <citation type="submission" date="2025-08" db="UniProtKB">
        <authorList>
            <consortium name="Ensembl"/>
        </authorList>
    </citation>
    <scope>IDENTIFICATION</scope>
</reference>
<feature type="domain" description="Ig-like" evidence="2">
    <location>
        <begin position="21"/>
        <end position="127"/>
    </location>
</feature>
<dbReference type="GO" id="GO:0009986">
    <property type="term" value="C:cell surface"/>
    <property type="evidence" value="ECO:0007669"/>
    <property type="project" value="TreeGrafter"/>
</dbReference>
<evidence type="ECO:0000256" key="1">
    <source>
        <dbReference type="SAM" id="Phobius"/>
    </source>
</evidence>
<dbReference type="RefSeq" id="XP_026577078.1">
    <property type="nucleotide sequence ID" value="XM_026721293.1"/>
</dbReference>
<dbReference type="InterPro" id="IPR013098">
    <property type="entry name" value="Ig_I-set"/>
</dbReference>
<keyword evidence="1" id="KW-1133">Transmembrane helix</keyword>
<dbReference type="GO" id="GO:0005923">
    <property type="term" value="C:bicellular tight junction"/>
    <property type="evidence" value="ECO:0007669"/>
    <property type="project" value="TreeGrafter"/>
</dbReference>
<feature type="transmembrane region" description="Helical" evidence="1">
    <location>
        <begin position="140"/>
        <end position="165"/>
    </location>
</feature>
<keyword evidence="1" id="KW-0812">Transmembrane</keyword>
<dbReference type="PROSITE" id="PS50835">
    <property type="entry name" value="IG_LIKE"/>
    <property type="match status" value="1"/>
</dbReference>
<dbReference type="CTD" id="150084"/>
<dbReference type="PANTHER" id="PTHR44991:SF1">
    <property type="entry name" value="IMMUNOGLOBULIN SUPERFAMILY MEMBER 5"/>
    <property type="match status" value="1"/>
</dbReference>
<dbReference type="AlphaFoldDB" id="A0A670ZEM1"/>
<keyword evidence="4" id="KW-1185">Reference proteome</keyword>
<dbReference type="Ensembl" id="ENSPTXT00000021172.1">
    <property type="protein sequence ID" value="ENSPTXP00000020548.1"/>
    <property type="gene ID" value="ENSPTXG00000014196.1"/>
</dbReference>
<dbReference type="Proteomes" id="UP000472273">
    <property type="component" value="Unplaced"/>
</dbReference>
<dbReference type="Gene3D" id="2.60.40.10">
    <property type="entry name" value="Immunoglobulins"/>
    <property type="match status" value="1"/>
</dbReference>
<dbReference type="KEGG" id="ptex:113450144"/>
<dbReference type="InterPro" id="IPR007110">
    <property type="entry name" value="Ig-like_dom"/>
</dbReference>
<keyword evidence="1" id="KW-0472">Membrane</keyword>
<gene>
    <name evidence="3" type="primary">IGSF5</name>
</gene>
<name>A0A670ZEM1_PSETE</name>
<dbReference type="OMA" id="HSSYYFV"/>
<feature type="transmembrane region" description="Helical" evidence="1">
    <location>
        <begin position="7"/>
        <end position="28"/>
    </location>
</feature>
<reference evidence="3" key="2">
    <citation type="submission" date="2025-09" db="UniProtKB">
        <authorList>
            <consortium name="Ensembl"/>
        </authorList>
    </citation>
    <scope>IDENTIFICATION</scope>
</reference>
<evidence type="ECO:0000313" key="3">
    <source>
        <dbReference type="Ensembl" id="ENSPTXP00000020548.1"/>
    </source>
</evidence>
<dbReference type="GeneTree" id="ENSGT00940000163947"/>
<proteinExistence type="predicted"/>
<dbReference type="GeneID" id="113450144"/>
<accession>A0A670ZEM1</accession>
<dbReference type="SUPFAM" id="SSF48726">
    <property type="entry name" value="Immunoglobulin"/>
    <property type="match status" value="1"/>
</dbReference>
<organism evidence="3 4">
    <name type="scientific">Pseudonaja textilis</name>
    <name type="common">Eastern brown snake</name>
    <dbReference type="NCBI Taxonomy" id="8673"/>
    <lineage>
        <taxon>Eukaryota</taxon>
        <taxon>Metazoa</taxon>
        <taxon>Chordata</taxon>
        <taxon>Craniata</taxon>
        <taxon>Vertebrata</taxon>
        <taxon>Euteleostomi</taxon>
        <taxon>Lepidosauria</taxon>
        <taxon>Squamata</taxon>
        <taxon>Bifurcata</taxon>
        <taxon>Unidentata</taxon>
        <taxon>Episquamata</taxon>
        <taxon>Toxicofera</taxon>
        <taxon>Serpentes</taxon>
        <taxon>Colubroidea</taxon>
        <taxon>Elapidae</taxon>
        <taxon>Hydrophiinae</taxon>
        <taxon>Pseudonaja</taxon>
    </lineage>
</organism>
<evidence type="ECO:0000259" key="2">
    <source>
        <dbReference type="PROSITE" id="PS50835"/>
    </source>
</evidence>
<dbReference type="Pfam" id="PF07679">
    <property type="entry name" value="I-set"/>
    <property type="match status" value="1"/>
</dbReference>
<dbReference type="InterPro" id="IPR013783">
    <property type="entry name" value="Ig-like_fold"/>
</dbReference>
<dbReference type="InterPro" id="IPR036179">
    <property type="entry name" value="Ig-like_dom_sf"/>
</dbReference>
<dbReference type="GO" id="GO:0098609">
    <property type="term" value="P:cell-cell adhesion"/>
    <property type="evidence" value="ECO:0007669"/>
    <property type="project" value="TreeGrafter"/>
</dbReference>
<sequence length="266" mass="29816">MDKLQGWTGLIIILMVYLIDPGFGYAIVEGPQNLTVVVGSMARFSCTVSDGWKILIWLFNGNPKLSVLSDGKTIVTDKRYNQKGSNISGSRFTSELMIDDVQLTDSGQIKCSLQNNNDNRYAFLSVQIGCDNEDWRIRTIILAVVLSVALLLLLILIILLIICCCKRRKESNYQSELRKISGKKEKARNLETVSHSGKENYGYSAEQMPRDHTSFPVTKNVYDTKQDLNVSSLSEVLNNEFQAGELPSSTNVYPINPVKIRNVTLI</sequence>
<dbReference type="PANTHER" id="PTHR44991">
    <property type="entry name" value="IMMUNOGLOBULIN SUPERFAMILY MEMBER 5"/>
    <property type="match status" value="1"/>
</dbReference>